<organism evidence="2 3">
    <name type="scientific">Trichoplusia ni</name>
    <name type="common">Cabbage looper</name>
    <dbReference type="NCBI Taxonomy" id="7111"/>
    <lineage>
        <taxon>Eukaryota</taxon>
        <taxon>Metazoa</taxon>
        <taxon>Ecdysozoa</taxon>
        <taxon>Arthropoda</taxon>
        <taxon>Hexapoda</taxon>
        <taxon>Insecta</taxon>
        <taxon>Pterygota</taxon>
        <taxon>Neoptera</taxon>
        <taxon>Endopterygota</taxon>
        <taxon>Lepidoptera</taxon>
        <taxon>Glossata</taxon>
        <taxon>Ditrysia</taxon>
        <taxon>Noctuoidea</taxon>
        <taxon>Noctuidae</taxon>
        <taxon>Plusiinae</taxon>
        <taxon>Trichoplusia</taxon>
    </lineage>
</organism>
<evidence type="ECO:0000256" key="1">
    <source>
        <dbReference type="SAM" id="MobiDB-lite"/>
    </source>
</evidence>
<dbReference type="Proteomes" id="UP000322000">
    <property type="component" value="Chromosome 10"/>
</dbReference>
<feature type="compositionally biased region" description="Basic and acidic residues" evidence="1">
    <location>
        <begin position="237"/>
        <end position="258"/>
    </location>
</feature>
<dbReference type="RefSeq" id="XP_026733672.1">
    <property type="nucleotide sequence ID" value="XM_026877871.1"/>
</dbReference>
<feature type="region of interest" description="Disordered" evidence="1">
    <location>
        <begin position="487"/>
        <end position="530"/>
    </location>
</feature>
<feature type="compositionally biased region" description="Polar residues" evidence="1">
    <location>
        <begin position="158"/>
        <end position="169"/>
    </location>
</feature>
<feature type="compositionally biased region" description="Polar residues" evidence="1">
    <location>
        <begin position="493"/>
        <end position="528"/>
    </location>
</feature>
<keyword evidence="2" id="KW-1185">Reference proteome</keyword>
<dbReference type="OrthoDB" id="7487574at2759"/>
<feature type="compositionally biased region" description="Basic and acidic residues" evidence="1">
    <location>
        <begin position="550"/>
        <end position="564"/>
    </location>
</feature>
<dbReference type="InParanoid" id="A0A7E5VZF9"/>
<evidence type="ECO:0000313" key="2">
    <source>
        <dbReference type="Proteomes" id="UP000322000"/>
    </source>
</evidence>
<feature type="compositionally biased region" description="Basic and acidic residues" evidence="1">
    <location>
        <begin position="362"/>
        <end position="380"/>
    </location>
</feature>
<gene>
    <name evidence="3" type="primary">LOC113498007</name>
</gene>
<name>A0A7E5VZF9_TRINI</name>
<feature type="region of interest" description="Disordered" evidence="1">
    <location>
        <begin position="549"/>
        <end position="618"/>
    </location>
</feature>
<feature type="region of interest" description="Disordered" evidence="1">
    <location>
        <begin position="158"/>
        <end position="219"/>
    </location>
</feature>
<protein>
    <submittedName>
        <fullName evidence="3">Glutamic acid-rich protein-like</fullName>
    </submittedName>
</protein>
<feature type="compositionally biased region" description="Basic and acidic residues" evidence="1">
    <location>
        <begin position="302"/>
        <end position="331"/>
    </location>
</feature>
<accession>A0A7E5VZF9</accession>
<reference evidence="3" key="1">
    <citation type="submission" date="2025-08" db="UniProtKB">
        <authorList>
            <consortium name="RefSeq"/>
        </authorList>
    </citation>
    <scope>IDENTIFICATION</scope>
</reference>
<evidence type="ECO:0000313" key="3">
    <source>
        <dbReference type="RefSeq" id="XP_026733672.1"/>
    </source>
</evidence>
<feature type="region of interest" description="Disordered" evidence="1">
    <location>
        <begin position="453"/>
        <end position="472"/>
    </location>
</feature>
<dbReference type="AlphaFoldDB" id="A0A7E5VZF9"/>
<feature type="compositionally biased region" description="Basic and acidic residues" evidence="1">
    <location>
        <begin position="401"/>
        <end position="421"/>
    </location>
</feature>
<proteinExistence type="predicted"/>
<dbReference type="GeneID" id="113498007"/>
<dbReference type="KEGG" id="tnl:113498007"/>
<feature type="compositionally biased region" description="Acidic residues" evidence="1">
    <location>
        <begin position="565"/>
        <end position="609"/>
    </location>
</feature>
<feature type="region of interest" description="Disordered" evidence="1">
    <location>
        <begin position="233"/>
        <end position="442"/>
    </location>
</feature>
<sequence>MMDKDKCNSSRRVSNVDSLIEKLKLEISRESEDDFITTRRLTIQSTSNTHEVNDEVKNDPPHDIDKEITDLENLIKRLQAEIVDMTESASRPLKDYYPDVSNEDVSDSKTIKHVKPTFHDEDELKKNVDDAPKSSVDNHYYPVILKDESTFEAKLLANESSNTETVSEDSNSKKDTMDDVRKNFSMLWDDVPQPGDGDLHINEEPVPDSNGVPTNELNDSTVDISLNTYGEQIENNVVEHSDDENIIKNPKEYPEPVSKKQSKRSINIQKFEHDTNKSDLPGNDEQLGSAKESKKKKRHKSDSHTEVVEKEVGVVHKSDSTVHVQEVKDSVNTEASAHKVVINEAPKPESKKITSESTPKSSTRDLFRKIRKIVSRDSARSSHRQLPIENPKNSKAPQTTEDERKNKEESPAQSSRTDEHQMPGVVNSTTLPGTDKKSKDLIKHVSNMSPNISKEDLITVHDPSKSVAETDRPNVIENVIETNTVVTEEPKSSVITKTETEQVVTADKSSPVNPISPLIPSTHSSIPPSFSKELTEDIKQQVMKVETAVVEDKTATKDSAKETSEVEEDVFSDSEDHQDDNDEFQDLPQEDDEDDNEDDDDDDEEEEDEKEKNPYDVD</sequence>
<feature type="compositionally biased region" description="Basic and acidic residues" evidence="1">
    <location>
        <begin position="170"/>
        <end position="182"/>
    </location>
</feature>